<reference evidence="1 2" key="1">
    <citation type="submission" date="2022-05" db="EMBL/GenBank/DDBJ databases">
        <title>Genome Sequencing of Bee-Associated Microbes.</title>
        <authorList>
            <person name="Dunlap C."/>
        </authorList>
    </citation>
    <scope>NUCLEOTIDE SEQUENCE [LARGE SCALE GENOMIC DNA]</scope>
    <source>
        <strain evidence="1 2">NRRL BD-083</strain>
    </source>
</reference>
<dbReference type="RefSeq" id="WP_268638183.1">
    <property type="nucleotide sequence ID" value="NZ_JAMDLZ010000026.1"/>
</dbReference>
<evidence type="ECO:0000313" key="2">
    <source>
        <dbReference type="Proteomes" id="UP001527052"/>
    </source>
</evidence>
<dbReference type="EMBL" id="JAMDLZ010000026">
    <property type="protein sequence ID" value="MCY9548327.1"/>
    <property type="molecule type" value="Genomic_DNA"/>
</dbReference>
<dbReference type="Proteomes" id="UP001527052">
    <property type="component" value="Unassembled WGS sequence"/>
</dbReference>
<gene>
    <name evidence="1" type="ORF">M5W82_15420</name>
</gene>
<keyword evidence="2" id="KW-1185">Reference proteome</keyword>
<accession>A0ABT4ERM5</accession>
<sequence>MSKYDEQLAIFEAKKAGENKTVNIRILERGLREKLATGEVSELDVQAAAHIAKSTGSVSARALYSKIKRATEHANETKQTE</sequence>
<proteinExistence type="predicted"/>
<organism evidence="1 2">
    <name type="scientific">Lysinibacillus xylanilyticus</name>
    <dbReference type="NCBI Taxonomy" id="582475"/>
    <lineage>
        <taxon>Bacteria</taxon>
        <taxon>Bacillati</taxon>
        <taxon>Bacillota</taxon>
        <taxon>Bacilli</taxon>
        <taxon>Bacillales</taxon>
        <taxon>Bacillaceae</taxon>
        <taxon>Lysinibacillus</taxon>
    </lineage>
</organism>
<evidence type="ECO:0000313" key="1">
    <source>
        <dbReference type="EMBL" id="MCY9548327.1"/>
    </source>
</evidence>
<name>A0ABT4ERM5_9BACI</name>
<protein>
    <submittedName>
        <fullName evidence="1">Uncharacterized protein</fullName>
    </submittedName>
</protein>
<comment type="caution">
    <text evidence="1">The sequence shown here is derived from an EMBL/GenBank/DDBJ whole genome shotgun (WGS) entry which is preliminary data.</text>
</comment>